<comment type="caution">
    <text evidence="2">The sequence shown here is derived from an EMBL/GenBank/DDBJ whole genome shotgun (WGS) entry which is preliminary data.</text>
</comment>
<feature type="compositionally biased region" description="Low complexity" evidence="1">
    <location>
        <begin position="86"/>
        <end position="99"/>
    </location>
</feature>
<gene>
    <name evidence="2" type="ORF">JGB26_31980</name>
</gene>
<proteinExistence type="predicted"/>
<feature type="region of interest" description="Disordered" evidence="1">
    <location>
        <begin position="32"/>
        <end position="176"/>
    </location>
</feature>
<dbReference type="EMBL" id="JAEKOZ010000028">
    <property type="protein sequence ID" value="MBJ3811657.1"/>
    <property type="molecule type" value="Genomic_DNA"/>
</dbReference>
<evidence type="ECO:0000256" key="1">
    <source>
        <dbReference type="SAM" id="MobiDB-lite"/>
    </source>
</evidence>
<sequence length="176" mass="18523">MARVQRSTTTSVLLVSAAVAVLALSGCTGVERTAGRGSVSAGPSTPARTPSARPPRAVQAPARDSLERGGPAATPSRTASPRAKATPSDRPSTTSPSPTGDDDARSRDKRRGRSDPPPHRHDGRHQDHPRHDEKSPRSDPPPRARVEVDLCALGRTHGGWEPDSPEAAICRAAYGR</sequence>
<feature type="compositionally biased region" description="Basic and acidic residues" evidence="1">
    <location>
        <begin position="113"/>
        <end position="148"/>
    </location>
</feature>
<evidence type="ECO:0000313" key="2">
    <source>
        <dbReference type="EMBL" id="MBJ3811657.1"/>
    </source>
</evidence>
<keyword evidence="3" id="KW-1185">Reference proteome</keyword>
<protein>
    <recommendedName>
        <fullName evidence="4">Lipoprotein</fullName>
    </recommendedName>
</protein>
<dbReference type="Proteomes" id="UP000634780">
    <property type="component" value="Unassembled WGS sequence"/>
</dbReference>
<evidence type="ECO:0000313" key="3">
    <source>
        <dbReference type="Proteomes" id="UP000634780"/>
    </source>
</evidence>
<feature type="compositionally biased region" description="Low complexity" evidence="1">
    <location>
        <begin position="43"/>
        <end position="63"/>
    </location>
</feature>
<reference evidence="2 3" key="1">
    <citation type="submission" date="2020-12" db="EMBL/GenBank/DDBJ databases">
        <title>Streptomyces typhae sp. nov., a novel endophytic actinomycete isolated from the root of cattail pollen (Typha angustifolia L.).</title>
        <authorList>
            <person name="Peng C."/>
            <person name="Liu C."/>
        </authorList>
    </citation>
    <scope>NUCLEOTIDE SEQUENCE [LARGE SCALE GENOMIC DNA]</scope>
    <source>
        <strain evidence="2 3">JCM 4753</strain>
    </source>
</reference>
<organism evidence="2 3">
    <name type="scientific">Streptomyces flavofungini</name>
    <dbReference type="NCBI Taxonomy" id="68200"/>
    <lineage>
        <taxon>Bacteria</taxon>
        <taxon>Bacillati</taxon>
        <taxon>Actinomycetota</taxon>
        <taxon>Actinomycetes</taxon>
        <taxon>Kitasatosporales</taxon>
        <taxon>Streptomycetaceae</taxon>
        <taxon>Streptomyces</taxon>
    </lineage>
</organism>
<accession>A0ABS0XEK4</accession>
<dbReference type="PROSITE" id="PS51257">
    <property type="entry name" value="PROKAR_LIPOPROTEIN"/>
    <property type="match status" value="1"/>
</dbReference>
<evidence type="ECO:0008006" key="4">
    <source>
        <dbReference type="Google" id="ProtNLM"/>
    </source>
</evidence>
<name>A0ABS0XEK4_9ACTN</name>